<dbReference type="PANTHER" id="PTHR43316:SF8">
    <property type="entry name" value="HAD FAMILY HYDROLASE"/>
    <property type="match status" value="1"/>
</dbReference>
<evidence type="ECO:0000313" key="2">
    <source>
        <dbReference type="EMBL" id="MBD8528021.1"/>
    </source>
</evidence>
<evidence type="ECO:0000313" key="3">
    <source>
        <dbReference type="Proteomes" id="UP000613768"/>
    </source>
</evidence>
<comment type="caution">
    <text evidence="2">The sequence shown here is derived from an EMBL/GenBank/DDBJ whole genome shotgun (WGS) entry which is preliminary data.</text>
</comment>
<dbReference type="Proteomes" id="UP000613768">
    <property type="component" value="Unassembled WGS sequence"/>
</dbReference>
<dbReference type="InterPro" id="IPR023198">
    <property type="entry name" value="PGP-like_dom2"/>
</dbReference>
<reference evidence="2 3" key="1">
    <citation type="submission" date="2020-09" db="EMBL/GenBank/DDBJ databases">
        <title>Pseudoxanthomonas sp. CAU 1598 isolated from sand of Yaerae Beach.</title>
        <authorList>
            <person name="Kim W."/>
        </authorList>
    </citation>
    <scope>NUCLEOTIDE SEQUENCE [LARGE SCALE GENOMIC DNA]</scope>
    <source>
        <strain evidence="2 3">CAU 1598</strain>
    </source>
</reference>
<dbReference type="EMBL" id="JACYTR010000077">
    <property type="protein sequence ID" value="MBD8528021.1"/>
    <property type="molecule type" value="Genomic_DNA"/>
</dbReference>
<organism evidence="2 3">
    <name type="scientific">Pseudomarimonas arenosa</name>
    <dbReference type="NCBI Taxonomy" id="2774145"/>
    <lineage>
        <taxon>Bacteria</taxon>
        <taxon>Pseudomonadati</taxon>
        <taxon>Pseudomonadota</taxon>
        <taxon>Gammaproteobacteria</taxon>
        <taxon>Lysobacterales</taxon>
        <taxon>Lysobacteraceae</taxon>
        <taxon>Pseudomarimonas</taxon>
    </lineage>
</organism>
<dbReference type="InterPro" id="IPR036412">
    <property type="entry name" value="HAD-like_sf"/>
</dbReference>
<dbReference type="Gene3D" id="3.40.50.1000">
    <property type="entry name" value="HAD superfamily/HAD-like"/>
    <property type="match status" value="1"/>
</dbReference>
<keyword evidence="3" id="KW-1185">Reference proteome</keyword>
<gene>
    <name evidence="2" type="ORF">IFO71_19915</name>
</gene>
<dbReference type="RefSeq" id="WP_192031441.1">
    <property type="nucleotide sequence ID" value="NZ_JACYTR010000077.1"/>
</dbReference>
<dbReference type="Gene3D" id="1.10.150.240">
    <property type="entry name" value="Putative phosphatase, domain 2"/>
    <property type="match status" value="1"/>
</dbReference>
<evidence type="ECO:0000256" key="1">
    <source>
        <dbReference type="ARBA" id="ARBA00022801"/>
    </source>
</evidence>
<dbReference type="GO" id="GO:0016787">
    <property type="term" value="F:hydrolase activity"/>
    <property type="evidence" value="ECO:0007669"/>
    <property type="project" value="UniProtKB-KW"/>
</dbReference>
<name>A0AAW3ZVD7_9GAMM</name>
<keyword evidence="1 2" id="KW-0378">Hydrolase</keyword>
<accession>A0AAW3ZVD7</accession>
<sequence length="237" mass="26717">MTAPPIQLIGFDADDTLWRSQEYFDQAQAEYEAILGRYLDVQNHTVHQQLLATERRNIKLFGYGAKGMTLSMLETAIALTEHRISASDLAKVLELGKAVLEHPVELLPGMRQAVEDIALRFDTVLITKGDLFHQERKVRESGLSDLFRRIEIVSEKDLPTYTRLFEEFQIAAAQFVMIGNSLRSDIEPVVRLGGYGIHIPYSTTWALETEHGLEADHPRVRQVQQPSDIAAALAEFG</sequence>
<proteinExistence type="predicted"/>
<dbReference type="Pfam" id="PF00702">
    <property type="entry name" value="Hydrolase"/>
    <property type="match status" value="1"/>
</dbReference>
<dbReference type="AlphaFoldDB" id="A0AAW3ZVD7"/>
<protein>
    <submittedName>
        <fullName evidence="2">HAD family hydrolase</fullName>
    </submittedName>
</protein>
<dbReference type="PANTHER" id="PTHR43316">
    <property type="entry name" value="HYDROLASE, HALOACID DELAHOGENASE-RELATED"/>
    <property type="match status" value="1"/>
</dbReference>
<dbReference type="InterPro" id="IPR051540">
    <property type="entry name" value="S-2-haloacid_dehalogenase"/>
</dbReference>
<dbReference type="InterPro" id="IPR023214">
    <property type="entry name" value="HAD_sf"/>
</dbReference>
<dbReference type="SUPFAM" id="SSF56784">
    <property type="entry name" value="HAD-like"/>
    <property type="match status" value="1"/>
</dbReference>